<dbReference type="RefSeq" id="WP_183495288.1">
    <property type="nucleotide sequence ID" value="NZ_JACIFF010000003.1"/>
</dbReference>
<dbReference type="Proteomes" id="UP000576209">
    <property type="component" value="Unassembled WGS sequence"/>
</dbReference>
<comment type="caution">
    <text evidence="1">The sequence shown here is derived from an EMBL/GenBank/DDBJ whole genome shotgun (WGS) entry which is preliminary data.</text>
</comment>
<proteinExistence type="predicted"/>
<accession>A0A840EDN6</accession>
<sequence>MSIAKKEMLMELIASLDSSEKRFFTRHTNRTASANSDKFYRLFRHLSNGGTLEDPGLQKLLDLSGPTQLVNIQRHLYGQILDALRLQHRRRDPGVQVREQIDYANLLYDRGLYLHALKILARAKELAFSFHLDLHHLLIIDFEKTIESRHITRSSTERMTSLTSESRKRQEVMSSTVRQSNLQLTLQRHFIEHGHVSTPREARNFYALYHHYFSDPVPATATYKERVLGHQCRFWYHYNQLQLDQAKVHTASWTDIIEARSELRERDANFYIKGMDRRLLVAFLLGDAEDHRSIYARLQEFLSHTQGTRQQRNSEIMAEIVLFRAELNQLLLDLPGTCAPAQLREIGKRIGAVVGVDRHKQLVLYYKLAVLCVLNGERQLALDYLEPVLNERSTLRYDLMVYARLLQLWCHYRLGHTEFVDYGVNNLARYLGRIGYRSPYPSLILQLLRGLLRSEEAVARANFAERVAPLRENVFHLRELRYLNVDQLK</sequence>
<evidence type="ECO:0000313" key="2">
    <source>
        <dbReference type="Proteomes" id="UP000576209"/>
    </source>
</evidence>
<reference evidence="1 2" key="1">
    <citation type="submission" date="2020-08" db="EMBL/GenBank/DDBJ databases">
        <title>Genomic Encyclopedia of Type Strains, Phase IV (KMG-IV): sequencing the most valuable type-strain genomes for metagenomic binning, comparative biology and taxonomic classification.</title>
        <authorList>
            <person name="Goeker M."/>
        </authorList>
    </citation>
    <scope>NUCLEOTIDE SEQUENCE [LARGE SCALE GENOMIC DNA]</scope>
    <source>
        <strain evidence="1 2">DSM 105137</strain>
    </source>
</reference>
<gene>
    <name evidence="1" type="ORF">GGR28_001663</name>
</gene>
<protein>
    <submittedName>
        <fullName evidence="1">Uncharacterized protein</fullName>
    </submittedName>
</protein>
<name>A0A840EDN6_9BACT</name>
<evidence type="ECO:0000313" key="1">
    <source>
        <dbReference type="EMBL" id="MBB4079046.1"/>
    </source>
</evidence>
<organism evidence="1 2">
    <name type="scientific">Neolewinella aquimaris</name>
    <dbReference type="NCBI Taxonomy" id="1835722"/>
    <lineage>
        <taxon>Bacteria</taxon>
        <taxon>Pseudomonadati</taxon>
        <taxon>Bacteroidota</taxon>
        <taxon>Saprospiria</taxon>
        <taxon>Saprospirales</taxon>
        <taxon>Lewinellaceae</taxon>
        <taxon>Neolewinella</taxon>
    </lineage>
</organism>
<dbReference type="AlphaFoldDB" id="A0A840EDN6"/>
<keyword evidence="2" id="KW-1185">Reference proteome</keyword>
<dbReference type="EMBL" id="JACIFF010000003">
    <property type="protein sequence ID" value="MBB4079046.1"/>
    <property type="molecule type" value="Genomic_DNA"/>
</dbReference>